<dbReference type="AlphaFoldDB" id="A0A0F8ZMF0"/>
<dbReference type="EMBL" id="LAZR01059543">
    <property type="protein sequence ID" value="KKK67579.1"/>
    <property type="molecule type" value="Genomic_DNA"/>
</dbReference>
<reference evidence="1" key="1">
    <citation type="journal article" date="2015" name="Nature">
        <title>Complex archaea that bridge the gap between prokaryotes and eukaryotes.</title>
        <authorList>
            <person name="Spang A."/>
            <person name="Saw J.H."/>
            <person name="Jorgensen S.L."/>
            <person name="Zaremba-Niedzwiedzka K."/>
            <person name="Martijn J."/>
            <person name="Lind A.E."/>
            <person name="van Eijk R."/>
            <person name="Schleper C."/>
            <person name="Guy L."/>
            <person name="Ettema T.J."/>
        </authorList>
    </citation>
    <scope>NUCLEOTIDE SEQUENCE</scope>
</reference>
<sequence length="40" mass="4639">MTYYYVVVNDLIGGWDICEGKSLPDDLMEETRIDITAGWR</sequence>
<organism evidence="1">
    <name type="scientific">marine sediment metagenome</name>
    <dbReference type="NCBI Taxonomy" id="412755"/>
    <lineage>
        <taxon>unclassified sequences</taxon>
        <taxon>metagenomes</taxon>
        <taxon>ecological metagenomes</taxon>
    </lineage>
</organism>
<accession>A0A0F8ZMF0</accession>
<proteinExistence type="predicted"/>
<gene>
    <name evidence="1" type="ORF">LCGC14_2952650</name>
</gene>
<protein>
    <submittedName>
        <fullName evidence="1">Uncharacterized protein</fullName>
    </submittedName>
</protein>
<name>A0A0F8ZMF0_9ZZZZ</name>
<evidence type="ECO:0000313" key="1">
    <source>
        <dbReference type="EMBL" id="KKK67579.1"/>
    </source>
</evidence>
<comment type="caution">
    <text evidence="1">The sequence shown here is derived from an EMBL/GenBank/DDBJ whole genome shotgun (WGS) entry which is preliminary data.</text>
</comment>